<dbReference type="EMBL" id="AP024702">
    <property type="protein sequence ID" value="BCX46902.1"/>
    <property type="molecule type" value="Genomic_DNA"/>
</dbReference>
<organism evidence="1 2">
    <name type="scientific">Haloferula helveola</name>
    <dbReference type="NCBI Taxonomy" id="490095"/>
    <lineage>
        <taxon>Bacteria</taxon>
        <taxon>Pseudomonadati</taxon>
        <taxon>Verrucomicrobiota</taxon>
        <taxon>Verrucomicrobiia</taxon>
        <taxon>Verrucomicrobiales</taxon>
        <taxon>Verrucomicrobiaceae</taxon>
        <taxon>Haloferula</taxon>
    </lineage>
</organism>
<dbReference type="Pfam" id="PF07586">
    <property type="entry name" value="HXXSHH"/>
    <property type="match status" value="1"/>
</dbReference>
<dbReference type="RefSeq" id="WP_338688824.1">
    <property type="nucleotide sequence ID" value="NZ_AP024702.1"/>
</dbReference>
<evidence type="ECO:0000313" key="2">
    <source>
        <dbReference type="Proteomes" id="UP001374893"/>
    </source>
</evidence>
<evidence type="ECO:0000313" key="1">
    <source>
        <dbReference type="EMBL" id="BCX46902.1"/>
    </source>
</evidence>
<accession>A0ABN6H052</accession>
<sequence>MNYLNRRTFLKGVGVSLGLPLLEGMQPVFGRASRAAAAGSDVRRMVAINSPLGIHTPNLFPAGTGRDYEVTPYLEPLQALREKFTIMSGLMHPDVDGGHAAEQSFLTGAAHPGQPSFRNTISVDQFAAERIGHLTRVPSLSLSANNAGLSYSRSGVRIPPESRPSRLFAKLFLEGSEQEKAAQMRRIQDGQSIMDLVREQTRGVMKSASQSDGETLDQYFTSVRELEERLVRAEDWARRPKPEVDQEAPTDIEDRADFTGRMELMYDLIFLALRTDSTRLVTFAGAGGNEVVDLEGVDDGWHNLSHHGKDPDKIGKLAIIELEEMRLFGEFLKRLESVEEGGRTLLDQTAIVLGSNLGNASSHNNTNLPILAAGGRFRHGQHLAFNPDNPPPLCDLFVSYLQHLGLEAGEFSTGKRTLEGLEVVS</sequence>
<reference evidence="1 2" key="1">
    <citation type="submission" date="2021-06" db="EMBL/GenBank/DDBJ databases">
        <title>Complete genome of Haloferula helveola possessing various polysaccharide degrading enzymes.</title>
        <authorList>
            <person name="Takami H."/>
            <person name="Huang C."/>
            <person name="Hamasaki K."/>
        </authorList>
    </citation>
    <scope>NUCLEOTIDE SEQUENCE [LARGE SCALE GENOMIC DNA]</scope>
    <source>
        <strain evidence="1 2">CN-1</strain>
    </source>
</reference>
<evidence type="ECO:0008006" key="3">
    <source>
        <dbReference type="Google" id="ProtNLM"/>
    </source>
</evidence>
<name>A0ABN6H052_9BACT</name>
<keyword evidence="2" id="KW-1185">Reference proteome</keyword>
<gene>
    <name evidence="1" type="ORF">HAHE_08100</name>
</gene>
<dbReference type="PROSITE" id="PS51318">
    <property type="entry name" value="TAT"/>
    <property type="match status" value="1"/>
</dbReference>
<dbReference type="Proteomes" id="UP001374893">
    <property type="component" value="Chromosome"/>
</dbReference>
<dbReference type="InterPro" id="IPR006311">
    <property type="entry name" value="TAT_signal"/>
</dbReference>
<protein>
    <recommendedName>
        <fullName evidence="3">DUF1552 domain-containing protein</fullName>
    </recommendedName>
</protein>
<proteinExistence type="predicted"/>
<dbReference type="InterPro" id="IPR011447">
    <property type="entry name" value="DUF1552"/>
</dbReference>